<dbReference type="PANTHER" id="PTHR31014:SF0">
    <property type="entry name" value="MITOCHONDRIAL TRANSLATION SYSTEM COMPONENT PET127-RELATED"/>
    <property type="match status" value="1"/>
</dbReference>
<dbReference type="EMBL" id="LN731626">
    <property type="protein sequence ID" value="CEP14617.1"/>
    <property type="molecule type" value="Genomic_DNA"/>
</dbReference>
<keyword evidence="2" id="KW-1185">Reference proteome</keyword>
<dbReference type="Proteomes" id="UP000054107">
    <property type="component" value="Unassembled WGS sequence"/>
</dbReference>
<evidence type="ECO:0000313" key="1">
    <source>
        <dbReference type="EMBL" id="CEP14617.1"/>
    </source>
</evidence>
<gene>
    <name evidence="1" type="primary">PARPA_08816.1 scaffold 34915</name>
</gene>
<dbReference type="Pfam" id="PF08634">
    <property type="entry name" value="Pet127"/>
    <property type="match status" value="1"/>
</dbReference>
<organism evidence="1 2">
    <name type="scientific">Parasitella parasitica</name>
    <dbReference type="NCBI Taxonomy" id="35722"/>
    <lineage>
        <taxon>Eukaryota</taxon>
        <taxon>Fungi</taxon>
        <taxon>Fungi incertae sedis</taxon>
        <taxon>Mucoromycota</taxon>
        <taxon>Mucoromycotina</taxon>
        <taxon>Mucoromycetes</taxon>
        <taxon>Mucorales</taxon>
        <taxon>Mucorineae</taxon>
        <taxon>Mucoraceae</taxon>
        <taxon>Parasitella</taxon>
    </lineage>
</organism>
<dbReference type="InterPro" id="IPR013943">
    <property type="entry name" value="Pet127"/>
</dbReference>
<name>A0A0B7NGE8_9FUNG</name>
<accession>A0A0B7NGE8</accession>
<proteinExistence type="predicted"/>
<protein>
    <recommendedName>
        <fullName evidence="3">Pet127-domain-containing protein</fullName>
    </recommendedName>
</protein>
<dbReference type="OrthoDB" id="10249045at2759"/>
<dbReference type="PANTHER" id="PTHR31014">
    <property type="entry name" value="MITOCHONDRIAL TRANSLATION SYSTEM COMPONENT PET127-RELATED"/>
    <property type="match status" value="1"/>
</dbReference>
<evidence type="ECO:0008006" key="3">
    <source>
        <dbReference type="Google" id="ProtNLM"/>
    </source>
</evidence>
<sequence length="587" mass="67731">MLKICQNVKSRQYVHGPALCRYFSDQTLAETKALAESKPDVCIISQSTLKKKYRKTSKAKALRDAVKQRANSDLSLKMHIPFSKRLKNNIFKRELLKGNWIELPENVTYTSVPPPNHVQVPTLAHGLEKVLFNPGVHFLQDPETKLYNFTSYLENITQPVDFDYDSLQPYITSSKDTSLVDLARKLQKRYIGSTSSVSATLSHFYFVMSNFKLVETSCLSYAFKNESKQFTRGSRTPASIYLRWKDGVYAVDADKSYDVDETILSVLGKSLEKVLTSEPDEFEKHLKENSSQLTEEEKNQPESYAYGECGKFLLRSQLDCYDPKLPRGTFDLKTRAAMPVRLDIQNYAASSAFCLYRSKGLYESFEREYYDMIRSAFLKYSFQVRIGHMDGILVAYHNTSKIFGFQYISREEMDSRLFGSSKIGDQVFRNALVMFESILDRATEKYPQQTLRLSFDTRKQSQSNNATTYIFVEAVPDAAANTEATNTITENQYDPYDNLTMYSLQTRSLVNNEAVHGPLHFKNPHIDTWSVHTKIEEMFQDNYDKKKQRFIQMRKFQASVFLPSTKQNPLIDLFKRMSQKGLKNETQ</sequence>
<dbReference type="GO" id="GO:0005740">
    <property type="term" value="C:mitochondrial envelope"/>
    <property type="evidence" value="ECO:0007669"/>
    <property type="project" value="TreeGrafter"/>
</dbReference>
<dbReference type="STRING" id="35722.A0A0B7NGE8"/>
<evidence type="ECO:0000313" key="2">
    <source>
        <dbReference type="Proteomes" id="UP000054107"/>
    </source>
</evidence>
<reference evidence="1 2" key="1">
    <citation type="submission" date="2014-09" db="EMBL/GenBank/DDBJ databases">
        <authorList>
            <person name="Ellenberger Sabrina"/>
        </authorList>
    </citation>
    <scope>NUCLEOTIDE SEQUENCE [LARGE SCALE GENOMIC DNA]</scope>
    <source>
        <strain evidence="1 2">CBS 412.66</strain>
    </source>
</reference>
<dbReference type="GO" id="GO:0000964">
    <property type="term" value="P:mitochondrial RNA 5'-end processing"/>
    <property type="evidence" value="ECO:0007669"/>
    <property type="project" value="TreeGrafter"/>
</dbReference>
<dbReference type="AlphaFoldDB" id="A0A0B7NGE8"/>